<feature type="chain" id="PRO_5045469331" description="Alpha/beta hydrolase" evidence="1">
    <location>
        <begin position="34"/>
        <end position="432"/>
    </location>
</feature>
<organism evidence="2 3">
    <name type="scientific">Pseudodesulfovibrio nedwellii</name>
    <dbReference type="NCBI Taxonomy" id="2973072"/>
    <lineage>
        <taxon>Bacteria</taxon>
        <taxon>Pseudomonadati</taxon>
        <taxon>Thermodesulfobacteriota</taxon>
        <taxon>Desulfovibrionia</taxon>
        <taxon>Desulfovibrionales</taxon>
        <taxon>Desulfovibrionaceae</taxon>
    </lineage>
</organism>
<sequence>MRNRDWFLGKKSVPALCMAVAVFLMVGCSSSSKGEAIDLMPAPAIYSEFVNPFEKDVLPPSTIYYATNRAPAVEGELAYSSLRGGVLRFGAASIKMGEGDFSWEEAKRISLLKNRTDKYPLKVESVNEYGVLGSSLNGFVAKDFNEVGVETTGKEFARHIDEKLSRSKRKDVFVYVHGYKVDFNNPILVTAELWHFLGYDGAFIAYSWPSTPRTLAYLSDLETAELSSYQFRAFLEFLAKKTDAERIHIVGYSAGTRIVDKALFQLTLANRHVSKEGLKELKLGHVMLIGSDMDGAIFAANIREGMLDIVEDLSVYVSDSDSAVAVAEWLFDWGRLGQVSREMSVPVKSFLEANPKLRVIDVTGAADADAGNGHGYFRDSPWVSSDILMTLMYDLPPEERGLAKDVDMPIWEFPEDYQQRLLEKLQVKLKPQ</sequence>
<dbReference type="Pfam" id="PF05990">
    <property type="entry name" value="DUF900"/>
    <property type="match status" value="1"/>
</dbReference>
<name>A0ABN6S9D6_9BACT</name>
<dbReference type="Gene3D" id="3.40.50.1820">
    <property type="entry name" value="alpha/beta hydrolase"/>
    <property type="match status" value="1"/>
</dbReference>
<dbReference type="PANTHER" id="PTHR36513">
    <property type="entry name" value="ABC TRANSMEMBRANE TYPE-1 DOMAIN-CONTAINING PROTEIN"/>
    <property type="match status" value="1"/>
</dbReference>
<dbReference type="Proteomes" id="UP001317742">
    <property type="component" value="Chromosome"/>
</dbReference>
<proteinExistence type="predicted"/>
<protein>
    <recommendedName>
        <fullName evidence="4">Alpha/beta hydrolase</fullName>
    </recommendedName>
</protein>
<keyword evidence="3" id="KW-1185">Reference proteome</keyword>
<evidence type="ECO:0000313" key="3">
    <source>
        <dbReference type="Proteomes" id="UP001317742"/>
    </source>
</evidence>
<dbReference type="PANTHER" id="PTHR36513:SF1">
    <property type="entry name" value="TRANSMEMBRANE PROTEIN"/>
    <property type="match status" value="1"/>
</dbReference>
<evidence type="ECO:0008006" key="4">
    <source>
        <dbReference type="Google" id="ProtNLM"/>
    </source>
</evidence>
<dbReference type="EMBL" id="AP026709">
    <property type="protein sequence ID" value="BDQ38793.1"/>
    <property type="molecule type" value="Genomic_DNA"/>
</dbReference>
<evidence type="ECO:0000256" key="1">
    <source>
        <dbReference type="SAM" id="SignalP"/>
    </source>
</evidence>
<dbReference type="SUPFAM" id="SSF53474">
    <property type="entry name" value="alpha/beta-Hydrolases"/>
    <property type="match status" value="1"/>
</dbReference>
<dbReference type="InterPro" id="IPR010297">
    <property type="entry name" value="DUF900_hydrolase"/>
</dbReference>
<dbReference type="RefSeq" id="WP_281761286.1">
    <property type="nucleotide sequence ID" value="NZ_AP026709.1"/>
</dbReference>
<accession>A0ABN6S9D6</accession>
<reference evidence="2 3" key="1">
    <citation type="submission" date="2022-08" db="EMBL/GenBank/DDBJ databases">
        <title>Genome Sequence of the sulphate-reducing bacterium, Pseudodesulfovibrio sp. SYK.</title>
        <authorList>
            <person name="Kondo R."/>
            <person name="Kataoka T."/>
        </authorList>
    </citation>
    <scope>NUCLEOTIDE SEQUENCE [LARGE SCALE GENOMIC DNA]</scope>
    <source>
        <strain evidence="2 3">SYK</strain>
    </source>
</reference>
<keyword evidence="1" id="KW-0732">Signal</keyword>
<dbReference type="PROSITE" id="PS51257">
    <property type="entry name" value="PROKAR_LIPOPROTEIN"/>
    <property type="match status" value="1"/>
</dbReference>
<feature type="signal peptide" evidence="1">
    <location>
        <begin position="1"/>
        <end position="33"/>
    </location>
</feature>
<dbReference type="InterPro" id="IPR029058">
    <property type="entry name" value="AB_hydrolase_fold"/>
</dbReference>
<gene>
    <name evidence="2" type="ORF">SYK_31530</name>
</gene>
<evidence type="ECO:0000313" key="2">
    <source>
        <dbReference type="EMBL" id="BDQ38793.1"/>
    </source>
</evidence>